<keyword evidence="3" id="KW-1185">Reference proteome</keyword>
<feature type="compositionally biased region" description="Polar residues" evidence="1">
    <location>
        <begin position="248"/>
        <end position="259"/>
    </location>
</feature>
<dbReference type="AlphaFoldDB" id="A0ABD3MUV2"/>
<feature type="compositionally biased region" description="Polar residues" evidence="1">
    <location>
        <begin position="407"/>
        <end position="430"/>
    </location>
</feature>
<accession>A0ABD3MUV2</accession>
<comment type="caution">
    <text evidence="2">The sequence shown here is derived from an EMBL/GenBank/DDBJ whole genome shotgun (WGS) entry which is preliminary data.</text>
</comment>
<evidence type="ECO:0000256" key="1">
    <source>
        <dbReference type="SAM" id="MobiDB-lite"/>
    </source>
</evidence>
<feature type="region of interest" description="Disordered" evidence="1">
    <location>
        <begin position="379"/>
        <end position="438"/>
    </location>
</feature>
<name>A0ABD3MUV2_9STRA</name>
<feature type="compositionally biased region" description="Polar residues" evidence="1">
    <location>
        <begin position="1"/>
        <end position="10"/>
    </location>
</feature>
<feature type="region of interest" description="Disordered" evidence="1">
    <location>
        <begin position="1"/>
        <end position="53"/>
    </location>
</feature>
<feature type="region of interest" description="Disordered" evidence="1">
    <location>
        <begin position="276"/>
        <end position="296"/>
    </location>
</feature>
<feature type="region of interest" description="Disordered" evidence="1">
    <location>
        <begin position="466"/>
        <end position="489"/>
    </location>
</feature>
<feature type="region of interest" description="Disordered" evidence="1">
    <location>
        <begin position="236"/>
        <end position="259"/>
    </location>
</feature>
<evidence type="ECO:0000313" key="3">
    <source>
        <dbReference type="Proteomes" id="UP001530293"/>
    </source>
</evidence>
<protein>
    <submittedName>
        <fullName evidence="2">Uncharacterized protein</fullName>
    </submittedName>
</protein>
<gene>
    <name evidence="2" type="ORF">ACHAWU_009679</name>
</gene>
<evidence type="ECO:0000313" key="2">
    <source>
        <dbReference type="EMBL" id="KAL3765711.1"/>
    </source>
</evidence>
<feature type="region of interest" description="Disordered" evidence="1">
    <location>
        <begin position="660"/>
        <end position="681"/>
    </location>
</feature>
<feature type="compositionally biased region" description="Low complexity" evidence="1">
    <location>
        <begin position="33"/>
        <end position="46"/>
    </location>
</feature>
<organism evidence="2 3">
    <name type="scientific">Discostella pseudostelligera</name>
    <dbReference type="NCBI Taxonomy" id="259834"/>
    <lineage>
        <taxon>Eukaryota</taxon>
        <taxon>Sar</taxon>
        <taxon>Stramenopiles</taxon>
        <taxon>Ochrophyta</taxon>
        <taxon>Bacillariophyta</taxon>
        <taxon>Coscinodiscophyceae</taxon>
        <taxon>Thalassiosirophycidae</taxon>
        <taxon>Stephanodiscales</taxon>
        <taxon>Stephanodiscaceae</taxon>
        <taxon>Discostella</taxon>
    </lineage>
</organism>
<dbReference type="EMBL" id="JALLBG020000092">
    <property type="protein sequence ID" value="KAL3765711.1"/>
    <property type="molecule type" value="Genomic_DNA"/>
</dbReference>
<proteinExistence type="predicted"/>
<dbReference type="Proteomes" id="UP001530293">
    <property type="component" value="Unassembled WGS sequence"/>
</dbReference>
<reference evidence="2 3" key="1">
    <citation type="submission" date="2024-10" db="EMBL/GenBank/DDBJ databases">
        <title>Updated reference genomes for cyclostephanoid diatoms.</title>
        <authorList>
            <person name="Roberts W.R."/>
            <person name="Alverson A.J."/>
        </authorList>
    </citation>
    <scope>NUCLEOTIDE SEQUENCE [LARGE SCALE GENOMIC DNA]</scope>
    <source>
        <strain evidence="2 3">AJA232-27</strain>
    </source>
</reference>
<sequence>MHLNSATTIRVPTKGGSAATADDNAANPSLAMNINRDNSNNNNNNHTGRRRSRTWSLGSNFDLLDNNNHNNNYLRRNISNGSLDFAAGIFSSLQELTPRRSISSTSALNALGIQVGAGGGGGGAAMMSDYDNSHSTFLVGGAGATDKEGTRPGSVGLNLDSLYESELRVGRGAGVAAGQGNRSLAMAMKTSEAASALRRIEMEERLEEQQRQRMKEILHIQLQQNQLLSNESRKTLLSNQGGRYPPVQMQQSISPHSQRLQLSKQLLMQEQLRYQNQRQNQSLSPSRWPSSQNSRLTDLSTEELYLELSRRSRGDSSTVVSNVSGDAIGGMGIGVRGGEGEGGGRVDSGHYLPSKIGQRNEGAKSNVMNAALRGGMSEMVRHRKRSSSEGDSGGGARDSIVMAPASITKTSSKLVDEATNSSVDLSNTRGVRSEGDRDVPEMQRLRTRNTSFDTLLSVFGDELAELDREESDRRNPRGNVRGGTSSYQGSVGTITLEEYMANASGDEGTDSYESSSSKKSPAISEISPINVDIHDTNFPPRQSSGIIEQSPSVTTASMDAMTVESIVRERALLQMRMEMREHLARAAGFPRAPGILGGGLGVVGGDGPSSLPSSLGSSSANAYLSELKGLVLPPPPLMAMPMHGAQQANSIHQGQVIHPSATAKNASRHSPPRPPSPDKIDPKVALQQFLDKYGESAETSRTDLLNAISETEKSLVTIHDWDRSRGLRKCHSRTVVKTRRSRAKVKAFLLGVDPPKELVKKSTATKRKAENDP</sequence>